<comment type="caution">
    <text evidence="2">The sequence shown here is derived from an EMBL/GenBank/DDBJ whole genome shotgun (WGS) entry which is preliminary data.</text>
</comment>
<proteinExistence type="predicted"/>
<name>A0A3M8DRL9_9BACL</name>
<sequence>MKPGVDYLKLNDDQLKQLQEEMLPLLIEIDRICRKHNITYFLSDGTLLGAVRHKGFIPWDDDMDVQMLRKDYDRFIEVCETELDTSKFFLQHQQNDEHYNWVYGKLRVKNTTYVRAGQEHIKQKTGICIDIFPLDPISENKYKQRIALYMCNLCRKILWAQVGKKAANTAAGRALFRVLSLIPRKLTILVFELFAKSEYKKNTAFLANHNLVRKILKSEWYSETITVEFEGHNFSAPKRYDDILSSLYGKYLEPPDVNNRHGNAYASQIKFTNGIELKL</sequence>
<gene>
    <name evidence="2" type="ORF">EDM59_01260</name>
</gene>
<dbReference type="GO" id="GO:0009100">
    <property type="term" value="P:glycoprotein metabolic process"/>
    <property type="evidence" value="ECO:0007669"/>
    <property type="project" value="UniProtKB-ARBA"/>
</dbReference>
<dbReference type="Pfam" id="PF04991">
    <property type="entry name" value="LicD"/>
    <property type="match status" value="1"/>
</dbReference>
<dbReference type="PANTHER" id="PTHR43404">
    <property type="entry name" value="LIPOPOLYSACCHARIDE CHOLINEPHOSPHOTRANSFERASE LICD"/>
    <property type="match status" value="1"/>
</dbReference>
<organism evidence="2 3">
    <name type="scientific">Brevibacillus nitrificans</name>
    <dbReference type="NCBI Taxonomy" id="651560"/>
    <lineage>
        <taxon>Bacteria</taxon>
        <taxon>Bacillati</taxon>
        <taxon>Bacillota</taxon>
        <taxon>Bacilli</taxon>
        <taxon>Bacillales</taxon>
        <taxon>Paenibacillaceae</taxon>
        <taxon>Brevibacillus</taxon>
    </lineage>
</organism>
<evidence type="ECO:0000313" key="2">
    <source>
        <dbReference type="EMBL" id="RNB90105.1"/>
    </source>
</evidence>
<reference evidence="2 3" key="1">
    <citation type="submission" date="2018-10" db="EMBL/GenBank/DDBJ databases">
        <title>Phylogenomics of Brevibacillus.</title>
        <authorList>
            <person name="Dunlap C."/>
        </authorList>
    </citation>
    <scope>NUCLEOTIDE SEQUENCE [LARGE SCALE GENOMIC DNA]</scope>
    <source>
        <strain evidence="2 3">JCM 15774</strain>
    </source>
</reference>
<dbReference type="EMBL" id="RHHU01000002">
    <property type="protein sequence ID" value="RNB90105.1"/>
    <property type="molecule type" value="Genomic_DNA"/>
</dbReference>
<feature type="domain" description="LicD/FKTN/FKRP nucleotidyltransferase" evidence="1">
    <location>
        <begin position="33"/>
        <end position="249"/>
    </location>
</feature>
<dbReference type="Proteomes" id="UP000269573">
    <property type="component" value="Unassembled WGS sequence"/>
</dbReference>
<accession>A0A3M8DRL9</accession>
<keyword evidence="3" id="KW-1185">Reference proteome</keyword>
<evidence type="ECO:0000259" key="1">
    <source>
        <dbReference type="Pfam" id="PF04991"/>
    </source>
</evidence>
<protein>
    <submittedName>
        <fullName evidence="2">LicD family protein</fullName>
    </submittedName>
</protein>
<dbReference type="InterPro" id="IPR007074">
    <property type="entry name" value="LicD/FKTN/FKRP_NTP_transf"/>
</dbReference>
<evidence type="ECO:0000313" key="3">
    <source>
        <dbReference type="Proteomes" id="UP000269573"/>
    </source>
</evidence>
<dbReference type="AlphaFoldDB" id="A0A3M8DRL9"/>
<dbReference type="PANTHER" id="PTHR43404:SF2">
    <property type="entry name" value="LIPOPOLYSACCHARIDE CHOLINEPHOSPHOTRANSFERASE LICD"/>
    <property type="match status" value="1"/>
</dbReference>
<dbReference type="InterPro" id="IPR052942">
    <property type="entry name" value="LPS_cholinephosphotransferase"/>
</dbReference>
<dbReference type="RefSeq" id="WP_122921974.1">
    <property type="nucleotide sequence ID" value="NZ_RHHU01000002.1"/>
</dbReference>